<organism evidence="1">
    <name type="scientific">Arundo donax</name>
    <name type="common">Giant reed</name>
    <name type="synonym">Donax arundinaceus</name>
    <dbReference type="NCBI Taxonomy" id="35708"/>
    <lineage>
        <taxon>Eukaryota</taxon>
        <taxon>Viridiplantae</taxon>
        <taxon>Streptophyta</taxon>
        <taxon>Embryophyta</taxon>
        <taxon>Tracheophyta</taxon>
        <taxon>Spermatophyta</taxon>
        <taxon>Magnoliopsida</taxon>
        <taxon>Liliopsida</taxon>
        <taxon>Poales</taxon>
        <taxon>Poaceae</taxon>
        <taxon>PACMAD clade</taxon>
        <taxon>Arundinoideae</taxon>
        <taxon>Arundineae</taxon>
        <taxon>Arundo</taxon>
    </lineage>
</organism>
<evidence type="ECO:0000313" key="1">
    <source>
        <dbReference type="EMBL" id="JAE09605.1"/>
    </source>
</evidence>
<reference evidence="1" key="1">
    <citation type="submission" date="2014-09" db="EMBL/GenBank/DDBJ databases">
        <authorList>
            <person name="Magalhaes I.L.F."/>
            <person name="Oliveira U."/>
            <person name="Santos F.R."/>
            <person name="Vidigal T.H.D.A."/>
            <person name="Brescovit A.D."/>
            <person name="Santos A.J."/>
        </authorList>
    </citation>
    <scope>NUCLEOTIDE SEQUENCE</scope>
    <source>
        <tissue evidence="1">Shoot tissue taken approximately 20 cm above the soil surface</tissue>
    </source>
</reference>
<name>A0A0A9F9D0_ARUDO</name>
<proteinExistence type="predicted"/>
<reference evidence="1" key="2">
    <citation type="journal article" date="2015" name="Data Brief">
        <title>Shoot transcriptome of the giant reed, Arundo donax.</title>
        <authorList>
            <person name="Barrero R.A."/>
            <person name="Guerrero F.D."/>
            <person name="Moolhuijzen P."/>
            <person name="Goolsby J.A."/>
            <person name="Tidwell J."/>
            <person name="Bellgard S.E."/>
            <person name="Bellgard M.I."/>
        </authorList>
    </citation>
    <scope>NUCLEOTIDE SEQUENCE</scope>
    <source>
        <tissue evidence="1">Shoot tissue taken approximately 20 cm above the soil surface</tissue>
    </source>
</reference>
<accession>A0A0A9F9D0</accession>
<protein>
    <submittedName>
        <fullName evidence="1">Uncharacterized protein</fullName>
    </submittedName>
</protein>
<dbReference type="AlphaFoldDB" id="A0A0A9F9D0"/>
<dbReference type="EMBL" id="GBRH01188291">
    <property type="protein sequence ID" value="JAE09605.1"/>
    <property type="molecule type" value="Transcribed_RNA"/>
</dbReference>
<sequence length="45" mass="4949">MFSLSHGTKLPLNTQKWGLVSTFSSPIESNKQINSPAINLNVNSF</sequence>